<keyword evidence="3 6" id="KW-0328">Glycosyltransferase</keyword>
<evidence type="ECO:0000313" key="9">
    <source>
        <dbReference type="Proteomes" id="UP000318585"/>
    </source>
</evidence>
<feature type="domain" description="Phosphoribosyltransferase" evidence="7">
    <location>
        <begin position="56"/>
        <end position="156"/>
    </location>
</feature>
<dbReference type="InterPro" id="IPR000836">
    <property type="entry name" value="PRTase_dom"/>
</dbReference>
<dbReference type="InterPro" id="IPR004467">
    <property type="entry name" value="Or_phspho_trans_dom"/>
</dbReference>
<evidence type="ECO:0000256" key="1">
    <source>
        <dbReference type="ARBA" id="ARBA00004889"/>
    </source>
</evidence>
<keyword evidence="9" id="KW-1185">Reference proteome</keyword>
<dbReference type="InterPro" id="IPR029057">
    <property type="entry name" value="PRTase-like"/>
</dbReference>
<name>A0A553CNT0_9FLAO</name>
<dbReference type="NCBIfam" id="TIGR00336">
    <property type="entry name" value="pyrE"/>
    <property type="match status" value="1"/>
</dbReference>
<feature type="binding site" description="in other chain" evidence="6">
    <location>
        <begin position="126"/>
        <end position="134"/>
    </location>
    <ligand>
        <name>5-phospho-alpha-D-ribose 1-diphosphate</name>
        <dbReference type="ChEBI" id="CHEBI:58017"/>
        <note>ligand shared between dimeric partners</note>
    </ligand>
</feature>
<reference evidence="8 9" key="1">
    <citation type="submission" date="2019-07" db="EMBL/GenBank/DDBJ databases">
        <title>Novel species of Flavobacterium.</title>
        <authorList>
            <person name="Liu Q."/>
            <person name="Xin Y.-H."/>
        </authorList>
    </citation>
    <scope>NUCLEOTIDE SEQUENCE [LARGE SCALE GENOMIC DNA]</scope>
    <source>
        <strain evidence="8 9">LB3P56</strain>
    </source>
</reference>
<dbReference type="GO" id="GO:0019856">
    <property type="term" value="P:pyrimidine nucleobase biosynthetic process"/>
    <property type="evidence" value="ECO:0007669"/>
    <property type="project" value="TreeGrafter"/>
</dbReference>
<sequence>MIFNKDTAEKTAELLLQINAIKLNPRNPFTWASGWQSPIYCDNRIILSFPTIRNYVRDEFSKSIEKQFGKPDVIAGVATGAIGIGMLVAESLGLPFVYVRPEPKKHGRQNQVEGFLQKGQNVVIVEDLISTGNSSLLAVEALRAAGANVKGMAAIFTYGFDVAEENFKNANVSLFTLSNYQNLLNLAVAKRYITEHEEETLREWNLSPSTWGVVGSGQ</sequence>
<dbReference type="RefSeq" id="WP_144071065.1">
    <property type="nucleotide sequence ID" value="NZ_VJZR01000003.1"/>
</dbReference>
<evidence type="ECO:0000256" key="5">
    <source>
        <dbReference type="ARBA" id="ARBA00022975"/>
    </source>
</evidence>
<dbReference type="EC" id="2.4.2.10" evidence="2 6"/>
<keyword evidence="4 6" id="KW-0808">Transferase</keyword>
<accession>A0A553CNT0</accession>
<dbReference type="EMBL" id="VJZR01000003">
    <property type="protein sequence ID" value="TRX22085.1"/>
    <property type="molecule type" value="Genomic_DNA"/>
</dbReference>
<evidence type="ECO:0000256" key="4">
    <source>
        <dbReference type="ARBA" id="ARBA00022679"/>
    </source>
</evidence>
<proteinExistence type="inferred from homology"/>
<dbReference type="OrthoDB" id="9802134at2"/>
<feature type="binding site" evidence="6">
    <location>
        <position position="130"/>
    </location>
    <ligand>
        <name>orotate</name>
        <dbReference type="ChEBI" id="CHEBI:30839"/>
    </ligand>
</feature>
<dbReference type="Gene3D" id="3.40.50.2020">
    <property type="match status" value="1"/>
</dbReference>
<dbReference type="GO" id="GO:0000287">
    <property type="term" value="F:magnesium ion binding"/>
    <property type="evidence" value="ECO:0007669"/>
    <property type="project" value="UniProtKB-UniRule"/>
</dbReference>
<comment type="caution">
    <text evidence="6">Lacks conserved residue(s) required for the propagation of feature annotation.</text>
</comment>
<keyword evidence="6" id="KW-0460">Magnesium</keyword>
<dbReference type="Proteomes" id="UP000318585">
    <property type="component" value="Unassembled WGS sequence"/>
</dbReference>
<feature type="binding site" evidence="6">
    <location>
        <position position="104"/>
    </location>
    <ligand>
        <name>5-phospho-alpha-D-ribose 1-diphosphate</name>
        <dbReference type="ChEBI" id="CHEBI:58017"/>
        <note>ligand shared between dimeric partners</note>
    </ligand>
</feature>
<comment type="caution">
    <text evidence="8">The sequence shown here is derived from an EMBL/GenBank/DDBJ whole genome shotgun (WGS) entry which is preliminary data.</text>
</comment>
<comment type="similarity">
    <text evidence="6">Belongs to the purine/pyrimidine phosphoribosyltransferase family. PyrE subfamily.</text>
</comment>
<dbReference type="Pfam" id="PF00156">
    <property type="entry name" value="Pribosyltran"/>
    <property type="match status" value="1"/>
</dbReference>
<evidence type="ECO:0000259" key="7">
    <source>
        <dbReference type="Pfam" id="PF00156"/>
    </source>
</evidence>
<dbReference type="GO" id="GO:0004588">
    <property type="term" value="F:orotate phosphoribosyltransferase activity"/>
    <property type="evidence" value="ECO:0007669"/>
    <property type="project" value="UniProtKB-UniRule"/>
</dbReference>
<feature type="binding site" evidence="6">
    <location>
        <position position="106"/>
    </location>
    <ligand>
        <name>5-phospho-alpha-D-ribose 1-diphosphate</name>
        <dbReference type="ChEBI" id="CHEBI:58017"/>
        <note>ligand shared between dimeric partners</note>
    </ligand>
</feature>
<dbReference type="UniPathway" id="UPA00070">
    <property type="reaction ID" value="UER00119"/>
</dbReference>
<dbReference type="SUPFAM" id="SSF53271">
    <property type="entry name" value="PRTase-like"/>
    <property type="match status" value="1"/>
</dbReference>
<comment type="function">
    <text evidence="6">Catalyzes the transfer of a ribosyl phosphate group from 5-phosphoribose 1-diphosphate to orotate, leading to the formation of orotidine monophosphate (OMP).</text>
</comment>
<comment type="catalytic activity">
    <reaction evidence="6">
        <text>orotidine 5'-phosphate + diphosphate = orotate + 5-phospho-alpha-D-ribose 1-diphosphate</text>
        <dbReference type="Rhea" id="RHEA:10380"/>
        <dbReference type="ChEBI" id="CHEBI:30839"/>
        <dbReference type="ChEBI" id="CHEBI:33019"/>
        <dbReference type="ChEBI" id="CHEBI:57538"/>
        <dbReference type="ChEBI" id="CHEBI:58017"/>
        <dbReference type="EC" id="2.4.2.10"/>
    </reaction>
</comment>
<evidence type="ECO:0000256" key="6">
    <source>
        <dbReference type="HAMAP-Rule" id="MF_01208"/>
    </source>
</evidence>
<evidence type="ECO:0000313" key="8">
    <source>
        <dbReference type="EMBL" id="TRX22085.1"/>
    </source>
</evidence>
<feature type="binding site" evidence="6">
    <location>
        <position position="100"/>
    </location>
    <ligand>
        <name>5-phospho-alpha-D-ribose 1-diphosphate</name>
        <dbReference type="ChEBI" id="CHEBI:58017"/>
        <note>ligand shared between dimeric partners</note>
    </ligand>
</feature>
<dbReference type="InterPro" id="IPR023031">
    <property type="entry name" value="OPRT"/>
</dbReference>
<dbReference type="PANTHER" id="PTHR19278">
    <property type="entry name" value="OROTATE PHOSPHORIBOSYLTRANSFERASE"/>
    <property type="match status" value="1"/>
</dbReference>
<comment type="cofactor">
    <cofactor evidence="6">
        <name>Mg(2+)</name>
        <dbReference type="ChEBI" id="CHEBI:18420"/>
    </cofactor>
</comment>
<protein>
    <recommendedName>
        <fullName evidence="2 6">Orotate phosphoribosyltransferase</fullName>
        <shortName evidence="6">OPRT</shortName>
        <shortName evidence="6">OPRTase</shortName>
        <ecNumber evidence="2 6">2.4.2.10</ecNumber>
    </recommendedName>
</protein>
<gene>
    <name evidence="6" type="primary">pyrE</name>
    <name evidence="8" type="ORF">FNW17_05285</name>
</gene>
<evidence type="ECO:0000256" key="3">
    <source>
        <dbReference type="ARBA" id="ARBA00022676"/>
    </source>
</evidence>
<comment type="subunit">
    <text evidence="6">Homodimer.</text>
</comment>
<organism evidence="8 9">
    <name type="scientific">Flavobacterium franklandianum</name>
    <dbReference type="NCBI Taxonomy" id="2594430"/>
    <lineage>
        <taxon>Bacteria</taxon>
        <taxon>Pseudomonadati</taxon>
        <taxon>Bacteroidota</taxon>
        <taxon>Flavobacteriia</taxon>
        <taxon>Flavobacteriales</taxon>
        <taxon>Flavobacteriaceae</taxon>
        <taxon>Flavobacterium</taxon>
    </lineage>
</organism>
<dbReference type="AlphaFoldDB" id="A0A553CNT0"/>
<comment type="pathway">
    <text evidence="1 6">Pyrimidine metabolism; UMP biosynthesis via de novo pathway; UMP from orotate: step 1/2.</text>
</comment>
<dbReference type="HAMAP" id="MF_01208">
    <property type="entry name" value="PyrE"/>
    <property type="match status" value="1"/>
</dbReference>
<dbReference type="GO" id="GO:0044205">
    <property type="term" value="P:'de novo' UMP biosynthetic process"/>
    <property type="evidence" value="ECO:0007669"/>
    <property type="project" value="UniProtKB-UniRule"/>
</dbReference>
<dbReference type="PANTHER" id="PTHR19278:SF9">
    <property type="entry name" value="URIDINE 5'-MONOPHOSPHATE SYNTHASE"/>
    <property type="match status" value="1"/>
</dbReference>
<dbReference type="CDD" id="cd06223">
    <property type="entry name" value="PRTases_typeI"/>
    <property type="match status" value="1"/>
</dbReference>
<evidence type="ECO:0000256" key="2">
    <source>
        <dbReference type="ARBA" id="ARBA00011971"/>
    </source>
</evidence>
<keyword evidence="5 6" id="KW-0665">Pyrimidine biosynthesis</keyword>